<proteinExistence type="predicted"/>
<keyword evidence="2" id="KW-1185">Reference proteome</keyword>
<gene>
    <name evidence="1" type="ORF">DERYTH_LOCUS8664</name>
</gene>
<organism evidence="1 2">
    <name type="scientific">Dentiscutata erythropus</name>
    <dbReference type="NCBI Taxonomy" id="1348616"/>
    <lineage>
        <taxon>Eukaryota</taxon>
        <taxon>Fungi</taxon>
        <taxon>Fungi incertae sedis</taxon>
        <taxon>Mucoromycota</taxon>
        <taxon>Glomeromycotina</taxon>
        <taxon>Glomeromycetes</taxon>
        <taxon>Diversisporales</taxon>
        <taxon>Gigasporaceae</taxon>
        <taxon>Dentiscutata</taxon>
    </lineage>
</organism>
<accession>A0A9N9GQ02</accession>
<name>A0A9N9GQ02_9GLOM</name>
<protein>
    <submittedName>
        <fullName evidence="1">1329_t:CDS:1</fullName>
    </submittedName>
</protein>
<comment type="caution">
    <text evidence="1">The sequence shown here is derived from an EMBL/GenBank/DDBJ whole genome shotgun (WGS) entry which is preliminary data.</text>
</comment>
<evidence type="ECO:0000313" key="2">
    <source>
        <dbReference type="Proteomes" id="UP000789405"/>
    </source>
</evidence>
<dbReference type="Proteomes" id="UP000789405">
    <property type="component" value="Unassembled WGS sequence"/>
</dbReference>
<dbReference type="EMBL" id="CAJVPY010004519">
    <property type="protein sequence ID" value="CAG8621543.1"/>
    <property type="molecule type" value="Genomic_DNA"/>
</dbReference>
<sequence>MFLEKSKSLSCNQCTRWVKIESAKYSLINSPKGLDIFEVTATEVFSGKILCGFIVYNIICSAGCSVTLLCDGGMFVLDWVVFLLDFLHQAWKIEVYFLLVLRVC</sequence>
<evidence type="ECO:0000313" key="1">
    <source>
        <dbReference type="EMBL" id="CAG8621543.1"/>
    </source>
</evidence>
<reference evidence="1" key="1">
    <citation type="submission" date="2021-06" db="EMBL/GenBank/DDBJ databases">
        <authorList>
            <person name="Kallberg Y."/>
            <person name="Tangrot J."/>
            <person name="Rosling A."/>
        </authorList>
    </citation>
    <scope>NUCLEOTIDE SEQUENCE</scope>
    <source>
        <strain evidence="1">MA453B</strain>
    </source>
</reference>
<dbReference type="AlphaFoldDB" id="A0A9N9GQ02"/>